<evidence type="ECO:0008006" key="4">
    <source>
        <dbReference type="Google" id="ProtNLM"/>
    </source>
</evidence>
<dbReference type="Proteomes" id="UP001165060">
    <property type="component" value="Unassembled WGS sequence"/>
</dbReference>
<proteinExistence type="predicted"/>
<accession>A0ABQ6M4H4</accession>
<dbReference type="EMBL" id="BRYB01002424">
    <property type="protein sequence ID" value="GMI19258.1"/>
    <property type="molecule type" value="Genomic_DNA"/>
</dbReference>
<organism evidence="2 3">
    <name type="scientific">Tetraparma gracilis</name>
    <dbReference type="NCBI Taxonomy" id="2962635"/>
    <lineage>
        <taxon>Eukaryota</taxon>
        <taxon>Sar</taxon>
        <taxon>Stramenopiles</taxon>
        <taxon>Ochrophyta</taxon>
        <taxon>Bolidophyceae</taxon>
        <taxon>Parmales</taxon>
        <taxon>Triparmaceae</taxon>
        <taxon>Tetraparma</taxon>
    </lineage>
</organism>
<keyword evidence="3" id="KW-1185">Reference proteome</keyword>
<protein>
    <recommendedName>
        <fullName evidence="4">DUF1995 domain-containing protein</fullName>
    </recommendedName>
</protein>
<reference evidence="2 3" key="1">
    <citation type="journal article" date="2023" name="Commun. Biol.">
        <title>Genome analysis of Parmales, the sister group of diatoms, reveals the evolutionary specialization of diatoms from phago-mixotrophs to photoautotrophs.</title>
        <authorList>
            <person name="Ban H."/>
            <person name="Sato S."/>
            <person name="Yoshikawa S."/>
            <person name="Yamada K."/>
            <person name="Nakamura Y."/>
            <person name="Ichinomiya M."/>
            <person name="Sato N."/>
            <person name="Blanc-Mathieu R."/>
            <person name="Endo H."/>
            <person name="Kuwata A."/>
            <person name="Ogata H."/>
        </authorList>
    </citation>
    <scope>NUCLEOTIDE SEQUENCE [LARGE SCALE GENOMIC DNA]</scope>
</reference>
<evidence type="ECO:0000256" key="1">
    <source>
        <dbReference type="SAM" id="SignalP"/>
    </source>
</evidence>
<name>A0ABQ6M4H4_9STRA</name>
<keyword evidence="1" id="KW-0732">Signal</keyword>
<gene>
    <name evidence="2" type="ORF">TeGR_g4328</name>
</gene>
<feature type="signal peptide" evidence="1">
    <location>
        <begin position="1"/>
        <end position="20"/>
    </location>
</feature>
<evidence type="ECO:0000313" key="2">
    <source>
        <dbReference type="EMBL" id="GMI19258.1"/>
    </source>
</evidence>
<comment type="caution">
    <text evidence="2">The sequence shown here is derived from an EMBL/GenBank/DDBJ whole genome shotgun (WGS) entry which is preliminary data.</text>
</comment>
<evidence type="ECO:0000313" key="3">
    <source>
        <dbReference type="Proteomes" id="UP001165060"/>
    </source>
</evidence>
<feature type="chain" id="PRO_5046614400" description="DUF1995 domain-containing protein" evidence="1">
    <location>
        <begin position="21"/>
        <end position="228"/>
    </location>
</feature>
<sequence length="228" mass="24032">MCSHSFLLLLLLALLHTNSAYSPPSPLSCAASILKLSKSTSCVEVEFPALSSQNALGDGSRRSEERARAVNEGFARGLLAGLRSPLVLLKGQAPVKAQLYTKGASLVPSTAYVFVCPATSAAYSAVKQVSATNLCVLVNAQAKDPRSLPAGALSAYYSKLLTYNSEVIGRLERAFPGDWTVTAEGAGGKGVLGSFTDEEILVPRTNTPDLRGAVALVQKRYSDRARGL</sequence>